<dbReference type="SUPFAM" id="SSF47336">
    <property type="entry name" value="ACP-like"/>
    <property type="match status" value="1"/>
</dbReference>
<reference evidence="2 3" key="1">
    <citation type="submission" date="2014-07" db="EMBL/GenBank/DDBJ databases">
        <title>Genome Sequence of Rhodococcus opacus Strain R7, a Biodegrader of Mono- and Polycyclic Aromatic Hydrocarbons.</title>
        <authorList>
            <person name="Di Gennaro P."/>
            <person name="Zampolli J."/>
            <person name="Presti I."/>
            <person name="Cappelletti M."/>
            <person name="D'Ursi P."/>
            <person name="Orro A."/>
            <person name="Mezzelani A."/>
            <person name="Milanesi L."/>
        </authorList>
    </citation>
    <scope>NUCLEOTIDE SEQUENCE [LARGE SCALE GENOMIC DNA]</scope>
    <source>
        <strain evidence="2 3">R7</strain>
    </source>
</reference>
<dbReference type="eggNOG" id="COG1020">
    <property type="taxonomic scope" value="Bacteria"/>
</dbReference>
<dbReference type="AlphaFoldDB" id="A0A076ECJ0"/>
<proteinExistence type="predicted"/>
<evidence type="ECO:0000259" key="1">
    <source>
        <dbReference type="PROSITE" id="PS50075"/>
    </source>
</evidence>
<name>A0A076ECJ0_RHOOP</name>
<feature type="domain" description="Carrier" evidence="1">
    <location>
        <begin position="1"/>
        <end position="73"/>
    </location>
</feature>
<dbReference type="InterPro" id="IPR009081">
    <property type="entry name" value="PP-bd_ACP"/>
</dbReference>
<evidence type="ECO:0000313" key="2">
    <source>
        <dbReference type="EMBL" id="AII04030.1"/>
    </source>
</evidence>
<dbReference type="PROSITE" id="PS50075">
    <property type="entry name" value="CARRIER"/>
    <property type="match status" value="1"/>
</dbReference>
<dbReference type="Pfam" id="PF00550">
    <property type="entry name" value="PP-binding"/>
    <property type="match status" value="1"/>
</dbReference>
<dbReference type="InterPro" id="IPR036736">
    <property type="entry name" value="ACP-like_sf"/>
</dbReference>
<dbReference type="EMBL" id="CP008947">
    <property type="protein sequence ID" value="AII04030.1"/>
    <property type="molecule type" value="Genomic_DNA"/>
</dbReference>
<sequence>MDAVSIAALWSRLLDGASVRPDDDFFFDLDGNSLLAASIVSELSVSTGLPVELRDLYLAPTPREFASYLDHLNRRLGEYRTTLAAAFDLGVVADALAELGASAADALLPAEVTLAYGDGDGSRVALLRQARGNGACTRLPMQGGDVLIRRGGTVLRFDCDSDTAGVRILIADHPTG</sequence>
<dbReference type="Proteomes" id="UP000028488">
    <property type="component" value="Chromosome"/>
</dbReference>
<gene>
    <name evidence="2" type="ORF">EP51_05190</name>
</gene>
<organism evidence="2 3">
    <name type="scientific">Rhodococcus opacus</name>
    <name type="common">Nocardia opaca</name>
    <dbReference type="NCBI Taxonomy" id="37919"/>
    <lineage>
        <taxon>Bacteria</taxon>
        <taxon>Bacillati</taxon>
        <taxon>Actinomycetota</taxon>
        <taxon>Actinomycetes</taxon>
        <taxon>Mycobacteriales</taxon>
        <taxon>Nocardiaceae</taxon>
        <taxon>Rhodococcus</taxon>
    </lineage>
</organism>
<protein>
    <submittedName>
        <fullName evidence="2">Peptide synthetase</fullName>
    </submittedName>
</protein>
<dbReference type="Gene3D" id="1.10.1200.10">
    <property type="entry name" value="ACP-like"/>
    <property type="match status" value="1"/>
</dbReference>
<dbReference type="RefSeq" id="WP_128638706.1">
    <property type="nucleotide sequence ID" value="NZ_CP008947.1"/>
</dbReference>
<accession>A0A076ECJ0</accession>
<evidence type="ECO:0000313" key="3">
    <source>
        <dbReference type="Proteomes" id="UP000028488"/>
    </source>
</evidence>